<comment type="subcellular location">
    <subcellularLocation>
        <location evidence="1">Cell membrane</location>
        <topology evidence="1">Lipid-anchor</topology>
        <topology evidence="1">GPI-anchor</topology>
    </subcellularLocation>
</comment>
<dbReference type="CDD" id="cd00010">
    <property type="entry name" value="AAI_LTSS"/>
    <property type="match status" value="1"/>
</dbReference>
<evidence type="ECO:0000256" key="2">
    <source>
        <dbReference type="ARBA" id="ARBA00009748"/>
    </source>
</evidence>
<name>A0A835HCN8_9MAGN</name>
<feature type="domain" description="Bifunctional inhibitor/plant lipid transfer protein/seed storage helical" evidence="10">
    <location>
        <begin position="51"/>
        <end position="128"/>
    </location>
</feature>
<feature type="transmembrane region" description="Helical" evidence="9">
    <location>
        <begin position="21"/>
        <end position="40"/>
    </location>
</feature>
<keyword evidence="4" id="KW-0732">Signal</keyword>
<feature type="compositionally biased region" description="Low complexity" evidence="8">
    <location>
        <begin position="155"/>
        <end position="172"/>
    </location>
</feature>
<dbReference type="SUPFAM" id="SSF47699">
    <property type="entry name" value="Bifunctional inhibitor/lipid-transfer protein/seed storage 2S albumin"/>
    <property type="match status" value="1"/>
</dbReference>
<evidence type="ECO:0000256" key="9">
    <source>
        <dbReference type="SAM" id="Phobius"/>
    </source>
</evidence>
<feature type="non-terminal residue" evidence="11">
    <location>
        <position position="1"/>
    </location>
</feature>
<dbReference type="SMART" id="SM00499">
    <property type="entry name" value="AAI"/>
    <property type="match status" value="1"/>
</dbReference>
<evidence type="ECO:0000256" key="1">
    <source>
        <dbReference type="ARBA" id="ARBA00004609"/>
    </source>
</evidence>
<keyword evidence="6" id="KW-0325">Glycoprotein</keyword>
<dbReference type="AlphaFoldDB" id="A0A835HCN8"/>
<evidence type="ECO:0000313" key="11">
    <source>
        <dbReference type="EMBL" id="KAF9597995.1"/>
    </source>
</evidence>
<dbReference type="GO" id="GO:0005886">
    <property type="term" value="C:plasma membrane"/>
    <property type="evidence" value="ECO:0007669"/>
    <property type="project" value="UniProtKB-SubCell"/>
</dbReference>
<keyword evidence="7" id="KW-0449">Lipoprotein</keyword>
<evidence type="ECO:0000313" key="12">
    <source>
        <dbReference type="Proteomes" id="UP000631114"/>
    </source>
</evidence>
<dbReference type="Gene3D" id="1.10.110.10">
    <property type="entry name" value="Plant lipid-transfer and hydrophobic proteins"/>
    <property type="match status" value="1"/>
</dbReference>
<gene>
    <name evidence="11" type="ORF">IFM89_023510</name>
</gene>
<comment type="caution">
    <text evidence="11">The sequence shown here is derived from an EMBL/GenBank/DDBJ whole genome shotgun (WGS) entry which is preliminary data.</text>
</comment>
<dbReference type="Pfam" id="PF14368">
    <property type="entry name" value="LTP_2"/>
    <property type="match status" value="1"/>
</dbReference>
<organism evidence="11 12">
    <name type="scientific">Coptis chinensis</name>
    <dbReference type="NCBI Taxonomy" id="261450"/>
    <lineage>
        <taxon>Eukaryota</taxon>
        <taxon>Viridiplantae</taxon>
        <taxon>Streptophyta</taxon>
        <taxon>Embryophyta</taxon>
        <taxon>Tracheophyta</taxon>
        <taxon>Spermatophyta</taxon>
        <taxon>Magnoliopsida</taxon>
        <taxon>Ranunculales</taxon>
        <taxon>Ranunculaceae</taxon>
        <taxon>Coptidoideae</taxon>
        <taxon>Coptis</taxon>
    </lineage>
</organism>
<evidence type="ECO:0000256" key="6">
    <source>
        <dbReference type="ARBA" id="ARBA00023180"/>
    </source>
</evidence>
<dbReference type="InterPro" id="IPR043325">
    <property type="entry name" value="LTSS"/>
</dbReference>
<evidence type="ECO:0000259" key="10">
    <source>
        <dbReference type="SMART" id="SM00499"/>
    </source>
</evidence>
<evidence type="ECO:0000256" key="4">
    <source>
        <dbReference type="ARBA" id="ARBA00022729"/>
    </source>
</evidence>
<keyword evidence="9" id="KW-0812">Transmembrane</keyword>
<feature type="region of interest" description="Disordered" evidence="8">
    <location>
        <begin position="153"/>
        <end position="172"/>
    </location>
</feature>
<dbReference type="Proteomes" id="UP000631114">
    <property type="component" value="Unassembled WGS sequence"/>
</dbReference>
<sequence length="199" mass="21228">ETKAAAAFHTATMAMKLKSHCLIVEFFMMLMLVFMMVDYARCDDQKQREECSQQLIGLATCLDYVGGQAKAPTPDCCKGMNTVLAKSKKCLCLLVKNRNDPSLGLKVNATLALNLPSICKSDVSIADCPALLGLAPNSTDAQVFKQFERSLHNKTSSSSTGNSTATGSTASGNTSTVVGLKFDGLIALLCFALIFRIGA</sequence>
<dbReference type="OrthoDB" id="1938537at2759"/>
<dbReference type="FunFam" id="1.10.110.10:FF:000001">
    <property type="entry name" value="Bifunctional inhibitor/lipid-transfer protein/seed storage 2S albumin superfamily protein"/>
    <property type="match status" value="1"/>
</dbReference>
<accession>A0A835HCN8</accession>
<evidence type="ECO:0000256" key="3">
    <source>
        <dbReference type="ARBA" id="ARBA00022622"/>
    </source>
</evidence>
<dbReference type="GO" id="GO:0098552">
    <property type="term" value="C:side of membrane"/>
    <property type="evidence" value="ECO:0007669"/>
    <property type="project" value="UniProtKB-KW"/>
</dbReference>
<dbReference type="InterPro" id="IPR036312">
    <property type="entry name" value="Bifun_inhib/LTP/seed_sf"/>
</dbReference>
<keyword evidence="12" id="KW-1185">Reference proteome</keyword>
<protein>
    <recommendedName>
        <fullName evidence="10">Bifunctional inhibitor/plant lipid transfer protein/seed storage helical domain-containing protein</fullName>
    </recommendedName>
</protein>
<evidence type="ECO:0000256" key="7">
    <source>
        <dbReference type="ARBA" id="ARBA00023288"/>
    </source>
</evidence>
<dbReference type="PANTHER" id="PTHR33044">
    <property type="entry name" value="BIFUNCTIONAL INHIBITOR/LIPID-TRANSFER PROTEIN/SEED STORAGE 2S ALBUMIN SUPERFAMILY PROTEIN-RELATED"/>
    <property type="match status" value="1"/>
</dbReference>
<keyword evidence="9" id="KW-1133">Transmembrane helix</keyword>
<dbReference type="EMBL" id="JADFTS010000007">
    <property type="protein sequence ID" value="KAF9597995.1"/>
    <property type="molecule type" value="Genomic_DNA"/>
</dbReference>
<evidence type="ECO:0000256" key="5">
    <source>
        <dbReference type="ARBA" id="ARBA00023157"/>
    </source>
</evidence>
<keyword evidence="5" id="KW-1015">Disulfide bond</keyword>
<comment type="similarity">
    <text evidence="2">Belongs to the plant LTP family.</text>
</comment>
<evidence type="ECO:0000256" key="8">
    <source>
        <dbReference type="SAM" id="MobiDB-lite"/>
    </source>
</evidence>
<reference evidence="11 12" key="1">
    <citation type="submission" date="2020-10" db="EMBL/GenBank/DDBJ databases">
        <title>The Coptis chinensis genome and diversification of protoberbering-type alkaloids.</title>
        <authorList>
            <person name="Wang B."/>
            <person name="Shu S."/>
            <person name="Song C."/>
            <person name="Liu Y."/>
        </authorList>
    </citation>
    <scope>NUCLEOTIDE SEQUENCE [LARGE SCALE GENOMIC DNA]</scope>
    <source>
        <strain evidence="11">HL-2020</strain>
        <tissue evidence="11">Leaf</tissue>
    </source>
</reference>
<dbReference type="InterPro" id="IPR016140">
    <property type="entry name" value="Bifunc_inhib/LTP/seed_store"/>
</dbReference>
<keyword evidence="3" id="KW-0336">GPI-anchor</keyword>
<keyword evidence="9" id="KW-0472">Membrane</keyword>
<proteinExistence type="inferred from homology"/>